<feature type="signal peptide" evidence="1">
    <location>
        <begin position="1"/>
        <end position="23"/>
    </location>
</feature>
<feature type="chain" id="PRO_5015118975" description="Secreted protein" evidence="1">
    <location>
        <begin position="24"/>
        <end position="68"/>
    </location>
</feature>
<name>A0A2P2LW23_RHIMU</name>
<organism evidence="2">
    <name type="scientific">Rhizophora mucronata</name>
    <name type="common">Asiatic mangrove</name>
    <dbReference type="NCBI Taxonomy" id="61149"/>
    <lineage>
        <taxon>Eukaryota</taxon>
        <taxon>Viridiplantae</taxon>
        <taxon>Streptophyta</taxon>
        <taxon>Embryophyta</taxon>
        <taxon>Tracheophyta</taxon>
        <taxon>Spermatophyta</taxon>
        <taxon>Magnoliopsida</taxon>
        <taxon>eudicotyledons</taxon>
        <taxon>Gunneridae</taxon>
        <taxon>Pentapetalae</taxon>
        <taxon>rosids</taxon>
        <taxon>fabids</taxon>
        <taxon>Malpighiales</taxon>
        <taxon>Rhizophoraceae</taxon>
        <taxon>Rhizophora</taxon>
    </lineage>
</organism>
<evidence type="ECO:0008006" key="3">
    <source>
        <dbReference type="Google" id="ProtNLM"/>
    </source>
</evidence>
<keyword evidence="1" id="KW-0732">Signal</keyword>
<dbReference type="PROSITE" id="PS51257">
    <property type="entry name" value="PROKAR_LIPOPROTEIN"/>
    <property type="match status" value="1"/>
</dbReference>
<proteinExistence type="predicted"/>
<evidence type="ECO:0000313" key="2">
    <source>
        <dbReference type="EMBL" id="MBX22157.1"/>
    </source>
</evidence>
<accession>A0A2P2LW23</accession>
<reference evidence="2" key="1">
    <citation type="submission" date="2018-02" db="EMBL/GenBank/DDBJ databases">
        <title>Rhizophora mucronata_Transcriptome.</title>
        <authorList>
            <person name="Meera S.P."/>
            <person name="Sreeshan A."/>
            <person name="Augustine A."/>
        </authorList>
    </citation>
    <scope>NUCLEOTIDE SEQUENCE</scope>
    <source>
        <tissue evidence="2">Leaf</tissue>
    </source>
</reference>
<dbReference type="AlphaFoldDB" id="A0A2P2LW23"/>
<evidence type="ECO:0000256" key="1">
    <source>
        <dbReference type="SAM" id="SignalP"/>
    </source>
</evidence>
<sequence length="68" mass="7770">MYNQRSWYSHMILFVCSCPFCVTLPALSNITVKSMPHITPISRSKKKNKEKNFFVSGAYSPNMGYTST</sequence>
<dbReference type="EMBL" id="GGEC01041673">
    <property type="protein sequence ID" value="MBX22157.1"/>
    <property type="molecule type" value="Transcribed_RNA"/>
</dbReference>
<protein>
    <recommendedName>
        <fullName evidence="3">Secreted protein</fullName>
    </recommendedName>
</protein>